<protein>
    <recommendedName>
        <fullName evidence="1">Knr4/Smi1-like domain-containing protein</fullName>
    </recommendedName>
</protein>
<evidence type="ECO:0000313" key="3">
    <source>
        <dbReference type="Proteomes" id="UP000266677"/>
    </source>
</evidence>
<dbReference type="InterPro" id="IPR018958">
    <property type="entry name" value="Knr4/Smi1-like_dom"/>
</dbReference>
<evidence type="ECO:0000313" key="2">
    <source>
        <dbReference type="EMBL" id="RJO77675.1"/>
    </source>
</evidence>
<dbReference type="Gene3D" id="3.40.1580.10">
    <property type="entry name" value="SMI1/KNR4-like"/>
    <property type="match status" value="1"/>
</dbReference>
<dbReference type="Pfam" id="PF09346">
    <property type="entry name" value="SMI1_KNR4"/>
    <property type="match status" value="1"/>
</dbReference>
<dbReference type="SMART" id="SM00860">
    <property type="entry name" value="SMI1_KNR4"/>
    <property type="match status" value="1"/>
</dbReference>
<dbReference type="RefSeq" id="WP_120039200.1">
    <property type="nucleotide sequence ID" value="NZ_QZFU01000015.1"/>
</dbReference>
<organism evidence="2 3">
    <name type="scientific">Nocardia panacis</name>
    <dbReference type="NCBI Taxonomy" id="2340916"/>
    <lineage>
        <taxon>Bacteria</taxon>
        <taxon>Bacillati</taxon>
        <taxon>Actinomycetota</taxon>
        <taxon>Actinomycetes</taxon>
        <taxon>Mycobacteriales</taxon>
        <taxon>Nocardiaceae</taxon>
        <taxon>Nocardia</taxon>
    </lineage>
</organism>
<dbReference type="InterPro" id="IPR037883">
    <property type="entry name" value="Knr4/Smi1-like_sf"/>
</dbReference>
<evidence type="ECO:0000259" key="1">
    <source>
        <dbReference type="SMART" id="SM00860"/>
    </source>
</evidence>
<accession>A0A3A4KQ32</accession>
<proteinExistence type="predicted"/>
<gene>
    <name evidence="2" type="ORF">D5S18_08050</name>
</gene>
<reference evidence="2 3" key="1">
    <citation type="submission" date="2018-09" db="EMBL/GenBank/DDBJ databases">
        <title>YIM PH21274 draft genome.</title>
        <authorList>
            <person name="Miao C."/>
        </authorList>
    </citation>
    <scope>NUCLEOTIDE SEQUENCE [LARGE SCALE GENOMIC DNA]</scope>
    <source>
        <strain evidence="2 3">YIM PH 21724</strain>
    </source>
</reference>
<sequence>MTDYGLERLRQVLPLSPGSAEGAVLDLRTVAEAEAALGVRLPPDYLEFLAVYGAGTFNDFVSIAAPARVQVPGIEWYGSSIVEITGTFRHAVATEPWHAEVLGDGHSYIHWGMDGGGVYYLWRIEGASSAEWPVCLYSDDLTVLPYGMVEFLARACTDGLPEEQRRFRGSDHEFLHWQDEYRLVTEQLGDASYSGG</sequence>
<keyword evidence="3" id="KW-1185">Reference proteome</keyword>
<feature type="domain" description="Knr4/Smi1-like" evidence="1">
    <location>
        <begin position="24"/>
        <end position="154"/>
    </location>
</feature>
<dbReference type="Proteomes" id="UP000266677">
    <property type="component" value="Unassembled WGS sequence"/>
</dbReference>
<dbReference type="EMBL" id="QZFU01000015">
    <property type="protein sequence ID" value="RJO77675.1"/>
    <property type="molecule type" value="Genomic_DNA"/>
</dbReference>
<comment type="caution">
    <text evidence="2">The sequence shown here is derived from an EMBL/GenBank/DDBJ whole genome shotgun (WGS) entry which is preliminary data.</text>
</comment>
<name>A0A3A4KQ32_9NOCA</name>
<dbReference type="AlphaFoldDB" id="A0A3A4KQ32"/>
<dbReference type="OrthoDB" id="5572373at2"/>
<dbReference type="SUPFAM" id="SSF160631">
    <property type="entry name" value="SMI1/KNR4-like"/>
    <property type="match status" value="1"/>
</dbReference>